<dbReference type="InterPro" id="IPR020084">
    <property type="entry name" value="NUDIX_hydrolase_CS"/>
</dbReference>
<dbReference type="RefSeq" id="WP_130346403.1">
    <property type="nucleotide sequence ID" value="NZ_SGWQ01000008.1"/>
</dbReference>
<evidence type="ECO:0000256" key="4">
    <source>
        <dbReference type="ARBA" id="ARBA00022842"/>
    </source>
</evidence>
<keyword evidence="4" id="KW-0460">Magnesium</keyword>
<name>A0A4Q7KJW6_9PSEU</name>
<evidence type="ECO:0000256" key="5">
    <source>
        <dbReference type="RuleBase" id="RU003476"/>
    </source>
</evidence>
<sequence>MEKLFEPQRWEWGGIDARFSTVLPPDELVTNVHVVGFAGDRVVVCRDDRDVWFLPGGTREPGETVEQCLARELHEEAGARLAGPVRPLGAHHTVTDHPEPYRPHQPHPEKAWLWCAADVVIDGPPAAPEDGETVLEVRAVEPAEAGKLLLTNADWYPDLITLAVRSRVPPPGR</sequence>
<comment type="similarity">
    <text evidence="2 5">Belongs to the Nudix hydrolase family.</text>
</comment>
<reference evidence="7 8" key="1">
    <citation type="submission" date="2019-02" db="EMBL/GenBank/DDBJ databases">
        <title>Genomic Encyclopedia of Type Strains, Phase IV (KMG-IV): sequencing the most valuable type-strain genomes for metagenomic binning, comparative biology and taxonomic classification.</title>
        <authorList>
            <person name="Goeker M."/>
        </authorList>
    </citation>
    <scope>NUCLEOTIDE SEQUENCE [LARGE SCALE GENOMIC DNA]</scope>
    <source>
        <strain evidence="7 8">DSM 101727</strain>
    </source>
</reference>
<evidence type="ECO:0000313" key="7">
    <source>
        <dbReference type="EMBL" id="RZS34934.1"/>
    </source>
</evidence>
<dbReference type="PANTHER" id="PTHR43046:SF12">
    <property type="entry name" value="GDP-MANNOSE MANNOSYL HYDROLASE"/>
    <property type="match status" value="1"/>
</dbReference>
<comment type="cofactor">
    <cofactor evidence="1">
        <name>Mg(2+)</name>
        <dbReference type="ChEBI" id="CHEBI:18420"/>
    </cofactor>
</comment>
<proteinExistence type="inferred from homology"/>
<evidence type="ECO:0000256" key="2">
    <source>
        <dbReference type="ARBA" id="ARBA00005582"/>
    </source>
</evidence>
<evidence type="ECO:0000259" key="6">
    <source>
        <dbReference type="PROSITE" id="PS51462"/>
    </source>
</evidence>
<comment type="caution">
    <text evidence="7">The sequence shown here is derived from an EMBL/GenBank/DDBJ whole genome shotgun (WGS) entry which is preliminary data.</text>
</comment>
<evidence type="ECO:0000313" key="8">
    <source>
        <dbReference type="Proteomes" id="UP000294257"/>
    </source>
</evidence>
<dbReference type="InterPro" id="IPR020476">
    <property type="entry name" value="Nudix_hydrolase"/>
</dbReference>
<dbReference type="EMBL" id="SGWQ01000008">
    <property type="protein sequence ID" value="RZS34934.1"/>
    <property type="molecule type" value="Genomic_DNA"/>
</dbReference>
<protein>
    <submittedName>
        <fullName evidence="7">8-oxo-dGTP diphosphatase</fullName>
    </submittedName>
</protein>
<dbReference type="Gene3D" id="3.90.79.10">
    <property type="entry name" value="Nucleoside Triphosphate Pyrophosphohydrolase"/>
    <property type="match status" value="1"/>
</dbReference>
<dbReference type="Proteomes" id="UP000294257">
    <property type="component" value="Unassembled WGS sequence"/>
</dbReference>
<feature type="domain" description="Nudix hydrolase" evidence="6">
    <location>
        <begin position="27"/>
        <end position="163"/>
    </location>
</feature>
<evidence type="ECO:0000256" key="3">
    <source>
        <dbReference type="ARBA" id="ARBA00022801"/>
    </source>
</evidence>
<dbReference type="AlphaFoldDB" id="A0A4Q7KJW6"/>
<keyword evidence="8" id="KW-1185">Reference proteome</keyword>
<dbReference type="OrthoDB" id="3689607at2"/>
<dbReference type="PROSITE" id="PS51462">
    <property type="entry name" value="NUDIX"/>
    <property type="match status" value="1"/>
</dbReference>
<organism evidence="7 8">
    <name type="scientific">Herbihabitans rhizosphaerae</name>
    <dbReference type="NCBI Taxonomy" id="1872711"/>
    <lineage>
        <taxon>Bacteria</taxon>
        <taxon>Bacillati</taxon>
        <taxon>Actinomycetota</taxon>
        <taxon>Actinomycetes</taxon>
        <taxon>Pseudonocardiales</taxon>
        <taxon>Pseudonocardiaceae</taxon>
        <taxon>Herbihabitans</taxon>
    </lineage>
</organism>
<keyword evidence="3 5" id="KW-0378">Hydrolase</keyword>
<dbReference type="SUPFAM" id="SSF55811">
    <property type="entry name" value="Nudix"/>
    <property type="match status" value="1"/>
</dbReference>
<dbReference type="PANTHER" id="PTHR43046">
    <property type="entry name" value="GDP-MANNOSE MANNOSYL HYDROLASE"/>
    <property type="match status" value="1"/>
</dbReference>
<evidence type="ECO:0000256" key="1">
    <source>
        <dbReference type="ARBA" id="ARBA00001946"/>
    </source>
</evidence>
<dbReference type="InterPro" id="IPR000086">
    <property type="entry name" value="NUDIX_hydrolase_dom"/>
</dbReference>
<dbReference type="PRINTS" id="PR00502">
    <property type="entry name" value="NUDIXFAMILY"/>
</dbReference>
<dbReference type="InterPro" id="IPR015797">
    <property type="entry name" value="NUDIX_hydrolase-like_dom_sf"/>
</dbReference>
<dbReference type="Pfam" id="PF00293">
    <property type="entry name" value="NUDIX"/>
    <property type="match status" value="1"/>
</dbReference>
<dbReference type="PROSITE" id="PS00893">
    <property type="entry name" value="NUDIX_BOX"/>
    <property type="match status" value="1"/>
</dbReference>
<dbReference type="GO" id="GO:0016787">
    <property type="term" value="F:hydrolase activity"/>
    <property type="evidence" value="ECO:0007669"/>
    <property type="project" value="UniProtKB-KW"/>
</dbReference>
<gene>
    <name evidence="7" type="ORF">EV193_108284</name>
</gene>
<accession>A0A4Q7KJW6</accession>